<keyword evidence="4" id="KW-1185">Reference proteome</keyword>
<evidence type="ECO:0000313" key="4">
    <source>
        <dbReference type="Proteomes" id="UP001260872"/>
    </source>
</evidence>
<dbReference type="SUPFAM" id="SSF52799">
    <property type="entry name" value="(Phosphotyrosine protein) phosphatases II"/>
    <property type="match status" value="1"/>
</dbReference>
<gene>
    <name evidence="3" type="ORF">RH857_05465</name>
</gene>
<proteinExistence type="inferred from homology"/>
<dbReference type="Proteomes" id="UP001260872">
    <property type="component" value="Unassembled WGS sequence"/>
</dbReference>
<dbReference type="PANTHER" id="PTHR31126">
    <property type="entry name" value="TYROSINE-PROTEIN PHOSPHATASE"/>
    <property type="match status" value="1"/>
</dbReference>
<dbReference type="GO" id="GO:0004725">
    <property type="term" value="F:protein tyrosine phosphatase activity"/>
    <property type="evidence" value="ECO:0007669"/>
    <property type="project" value="UniProtKB-EC"/>
</dbReference>
<accession>A0ABU1FSD2</accession>
<evidence type="ECO:0000259" key="2">
    <source>
        <dbReference type="PROSITE" id="PS50056"/>
    </source>
</evidence>
<dbReference type="EMBL" id="JAVKGT010000010">
    <property type="protein sequence ID" value="MDR5711580.1"/>
    <property type="molecule type" value="Genomic_DNA"/>
</dbReference>
<dbReference type="InterPro" id="IPR016130">
    <property type="entry name" value="Tyr_Pase_AS"/>
</dbReference>
<keyword evidence="3" id="KW-0378">Hydrolase</keyword>
<dbReference type="PROSITE" id="PS50056">
    <property type="entry name" value="TYR_PHOSPHATASE_2"/>
    <property type="match status" value="1"/>
</dbReference>
<dbReference type="Pfam" id="PF13350">
    <property type="entry name" value="Y_phosphatase3"/>
    <property type="match status" value="1"/>
</dbReference>
<comment type="caution">
    <text evidence="3">The sequence shown here is derived from an EMBL/GenBank/DDBJ whole genome shotgun (WGS) entry which is preliminary data.</text>
</comment>
<dbReference type="PANTHER" id="PTHR31126:SF1">
    <property type="entry name" value="TYROSINE SPECIFIC PROTEIN PHOSPHATASES DOMAIN-CONTAINING PROTEIN"/>
    <property type="match status" value="1"/>
</dbReference>
<evidence type="ECO:0000313" key="3">
    <source>
        <dbReference type="EMBL" id="MDR5711580.1"/>
    </source>
</evidence>
<sequence>MTPPLNNETTLTTLSAGTADAERVCHVPGTYNFRDLGGLPFAAGGHTRSGVLFRSDALHALTDPGRRMLQQLGIGRIIDLRSDSERAGMPSAVEGLGIPTVHRPVHPQANPRVQVEQDLSLAGIYVRFITEAGEGLTSAVREVAAHRSPALVHCTAGKDRTGVVVAMILDLIGVEREAIVEDYTSTERYLAGEWAEQMLARYSSSALPRGMSQEAIEEVVTLSPASCLTDVFARLDAAGGTAVYLQRYGLTAQDIDALYALLAD</sequence>
<reference evidence="4" key="1">
    <citation type="submission" date="2023-07" db="EMBL/GenBank/DDBJ databases">
        <title>Description of three actinobacteria isolated from air of manufacturing shop in a pharmaceutical factory.</title>
        <authorList>
            <person name="Zhang D.-F."/>
        </authorList>
    </citation>
    <scope>NUCLEOTIDE SEQUENCE [LARGE SCALE GENOMIC DNA]</scope>
    <source>
        <strain evidence="4">CCTCC AB 207010</strain>
    </source>
</reference>
<feature type="domain" description="Tyrosine specific protein phosphatases" evidence="2">
    <location>
        <begin position="134"/>
        <end position="169"/>
    </location>
</feature>
<evidence type="ECO:0000256" key="1">
    <source>
        <dbReference type="ARBA" id="ARBA00009580"/>
    </source>
</evidence>
<name>A0ABU1FSD2_9MICC</name>
<organism evidence="3 4">
    <name type="scientific">Nesterenkonia flava</name>
    <dbReference type="NCBI Taxonomy" id="469799"/>
    <lineage>
        <taxon>Bacteria</taxon>
        <taxon>Bacillati</taxon>
        <taxon>Actinomycetota</taxon>
        <taxon>Actinomycetes</taxon>
        <taxon>Micrococcales</taxon>
        <taxon>Micrococcaceae</taxon>
        <taxon>Nesterenkonia</taxon>
    </lineage>
</organism>
<dbReference type="InterPro" id="IPR000387">
    <property type="entry name" value="Tyr_Pase_dom"/>
</dbReference>
<comment type="similarity">
    <text evidence="1">Belongs to the protein-tyrosine phosphatase family.</text>
</comment>
<dbReference type="RefSeq" id="WP_310536962.1">
    <property type="nucleotide sequence ID" value="NZ_BAAAOC010000020.1"/>
</dbReference>
<dbReference type="Gene3D" id="3.90.190.10">
    <property type="entry name" value="Protein tyrosine phosphatase superfamily"/>
    <property type="match status" value="1"/>
</dbReference>
<dbReference type="PROSITE" id="PS00383">
    <property type="entry name" value="TYR_PHOSPHATASE_1"/>
    <property type="match status" value="1"/>
</dbReference>
<protein>
    <submittedName>
        <fullName evidence="3">Tyrosine-protein phosphatase</fullName>
        <ecNumber evidence="3">3.1.3.48</ecNumber>
    </submittedName>
</protein>
<dbReference type="InterPro" id="IPR026893">
    <property type="entry name" value="Tyr/Ser_Pase_IphP-type"/>
</dbReference>
<dbReference type="InterPro" id="IPR029021">
    <property type="entry name" value="Prot-tyrosine_phosphatase-like"/>
</dbReference>
<dbReference type="EC" id="3.1.3.48" evidence="3"/>